<dbReference type="AlphaFoldDB" id="A0A3D8Y6R8"/>
<comment type="caution">
    <text evidence="2">The sequence shown here is derived from an EMBL/GenBank/DDBJ whole genome shotgun (WGS) entry which is preliminary data.</text>
</comment>
<reference evidence="2 3" key="1">
    <citation type="submission" date="2018-07" db="EMBL/GenBank/DDBJ databases">
        <title>Dyadobacter roseus sp. nov., isolated from rose rhizosphere soil.</title>
        <authorList>
            <person name="Chen L."/>
        </authorList>
    </citation>
    <scope>NUCLEOTIDE SEQUENCE [LARGE SCALE GENOMIC DNA]</scope>
    <source>
        <strain evidence="2 3">RS19</strain>
    </source>
</reference>
<protein>
    <submittedName>
        <fullName evidence="2">Class I SAM-dependent methyltransferase</fullName>
    </submittedName>
</protein>
<dbReference type="Gene3D" id="3.40.50.150">
    <property type="entry name" value="Vaccinia Virus protein VP39"/>
    <property type="match status" value="1"/>
</dbReference>
<keyword evidence="2" id="KW-0489">Methyltransferase</keyword>
<gene>
    <name evidence="2" type="ORF">DSL64_20680</name>
</gene>
<sequence>MAWYHNYFKGLPQRAWKLHQDEEYTEYEVDFLRDVLEMHEDQKVLDLLSGYGRHAIPLATAGIDVTCIDISSEYCDELSAVVRKEKLPIEVICDDVLDHDFGTRQFNSVYCFGNSFSFFPRGDMQRLIQQVSDVLLPGGYFAIHTEHIAESILPHFQTRNWMPVQGDIYYLAENEYNAEGGYIEAEQTFISGSETKTYCVRQYIYTLSELCAMLARAGFEVTATFSNLEADPFQLGDEQLYLIAKKS</sequence>
<keyword evidence="3" id="KW-1185">Reference proteome</keyword>
<dbReference type="GO" id="GO:0008168">
    <property type="term" value="F:methyltransferase activity"/>
    <property type="evidence" value="ECO:0007669"/>
    <property type="project" value="UniProtKB-KW"/>
</dbReference>
<dbReference type="CDD" id="cd02440">
    <property type="entry name" value="AdoMet_MTases"/>
    <property type="match status" value="1"/>
</dbReference>
<proteinExistence type="predicted"/>
<dbReference type="RefSeq" id="WP_115832839.1">
    <property type="nucleotide sequence ID" value="NZ_QNUL01000020.1"/>
</dbReference>
<name>A0A3D8Y6R8_9BACT</name>
<dbReference type="EMBL" id="QNUL01000020">
    <property type="protein sequence ID" value="REA58505.1"/>
    <property type="molecule type" value="Genomic_DNA"/>
</dbReference>
<accession>A0A3D8Y6R8</accession>
<dbReference type="GO" id="GO:0032259">
    <property type="term" value="P:methylation"/>
    <property type="evidence" value="ECO:0007669"/>
    <property type="project" value="UniProtKB-KW"/>
</dbReference>
<evidence type="ECO:0000313" key="3">
    <source>
        <dbReference type="Proteomes" id="UP000256373"/>
    </source>
</evidence>
<feature type="domain" description="Methyltransferase" evidence="1">
    <location>
        <begin position="44"/>
        <end position="139"/>
    </location>
</feature>
<organism evidence="2 3">
    <name type="scientific">Dyadobacter luteus</name>
    <dbReference type="NCBI Taxonomy" id="2259619"/>
    <lineage>
        <taxon>Bacteria</taxon>
        <taxon>Pseudomonadati</taxon>
        <taxon>Bacteroidota</taxon>
        <taxon>Cytophagia</taxon>
        <taxon>Cytophagales</taxon>
        <taxon>Spirosomataceae</taxon>
        <taxon>Dyadobacter</taxon>
    </lineage>
</organism>
<evidence type="ECO:0000313" key="2">
    <source>
        <dbReference type="EMBL" id="REA58505.1"/>
    </source>
</evidence>
<dbReference type="OrthoDB" id="9811589at2"/>
<dbReference type="Gene3D" id="2.20.25.110">
    <property type="entry name" value="S-adenosyl-L-methionine-dependent methyltransferases"/>
    <property type="match status" value="1"/>
</dbReference>
<dbReference type="InterPro" id="IPR029063">
    <property type="entry name" value="SAM-dependent_MTases_sf"/>
</dbReference>
<evidence type="ECO:0000259" key="1">
    <source>
        <dbReference type="Pfam" id="PF13649"/>
    </source>
</evidence>
<dbReference type="Pfam" id="PF13649">
    <property type="entry name" value="Methyltransf_25"/>
    <property type="match status" value="1"/>
</dbReference>
<dbReference type="Proteomes" id="UP000256373">
    <property type="component" value="Unassembled WGS sequence"/>
</dbReference>
<dbReference type="SUPFAM" id="SSF53335">
    <property type="entry name" value="S-adenosyl-L-methionine-dependent methyltransferases"/>
    <property type="match status" value="1"/>
</dbReference>
<dbReference type="InterPro" id="IPR041698">
    <property type="entry name" value="Methyltransf_25"/>
</dbReference>
<keyword evidence="2" id="KW-0808">Transferase</keyword>